<feature type="signal peptide" evidence="1">
    <location>
        <begin position="1"/>
        <end position="24"/>
    </location>
</feature>
<dbReference type="AlphaFoldDB" id="A0A9Q1JD69"/>
<dbReference type="PANTHER" id="PTHR33332">
    <property type="entry name" value="REVERSE TRANSCRIPTASE DOMAIN-CONTAINING PROTEIN"/>
    <property type="match status" value="1"/>
</dbReference>
<name>A0A9Q1JD69_SYNKA</name>
<sequence length="217" mass="24067">MTEATARHCSSLSSVLILLDLSAAFDMVNHKLLISTLAERGISGTALSWFVSYLTDRSYQVSWKGSVSAPHPLSTGVPQGSVLVPLLFSMYTTSLGSVINSHGFSYHSYADDTQLFLSFPPSTPQVKERISACLTDISEWMATHHLKLNLDKTELLFMTYKTSPLHDLSITVDGTVVAASHSARNLGVVLDDRLDFKEHIRATAWSCRFLLYNIRRI</sequence>
<evidence type="ECO:0000256" key="1">
    <source>
        <dbReference type="SAM" id="SignalP"/>
    </source>
</evidence>
<protein>
    <recommendedName>
        <fullName evidence="2">Reverse transcriptase domain-containing protein</fullName>
    </recommendedName>
</protein>
<dbReference type="PROSITE" id="PS50878">
    <property type="entry name" value="RT_POL"/>
    <property type="match status" value="1"/>
</dbReference>
<comment type="caution">
    <text evidence="3">The sequence shown here is derived from an EMBL/GenBank/DDBJ whole genome shotgun (WGS) entry which is preliminary data.</text>
</comment>
<dbReference type="Pfam" id="PF00078">
    <property type="entry name" value="RVT_1"/>
    <property type="match status" value="1"/>
</dbReference>
<keyword evidence="1" id="KW-0732">Signal</keyword>
<evidence type="ECO:0000259" key="2">
    <source>
        <dbReference type="PROSITE" id="PS50878"/>
    </source>
</evidence>
<feature type="domain" description="Reverse transcriptase" evidence="2">
    <location>
        <begin position="1"/>
        <end position="190"/>
    </location>
</feature>
<organism evidence="3 4">
    <name type="scientific">Synaphobranchus kaupii</name>
    <name type="common">Kaup's arrowtooth eel</name>
    <dbReference type="NCBI Taxonomy" id="118154"/>
    <lineage>
        <taxon>Eukaryota</taxon>
        <taxon>Metazoa</taxon>
        <taxon>Chordata</taxon>
        <taxon>Craniata</taxon>
        <taxon>Vertebrata</taxon>
        <taxon>Euteleostomi</taxon>
        <taxon>Actinopterygii</taxon>
        <taxon>Neopterygii</taxon>
        <taxon>Teleostei</taxon>
        <taxon>Anguilliformes</taxon>
        <taxon>Synaphobranchidae</taxon>
        <taxon>Synaphobranchus</taxon>
    </lineage>
</organism>
<dbReference type="InterPro" id="IPR000477">
    <property type="entry name" value="RT_dom"/>
</dbReference>
<dbReference type="OrthoDB" id="8939918at2759"/>
<dbReference type="EMBL" id="JAINUF010000001">
    <property type="protein sequence ID" value="KAJ8381388.1"/>
    <property type="molecule type" value="Genomic_DNA"/>
</dbReference>
<accession>A0A9Q1JD69</accession>
<dbReference type="SUPFAM" id="SSF56672">
    <property type="entry name" value="DNA/RNA polymerases"/>
    <property type="match status" value="1"/>
</dbReference>
<gene>
    <name evidence="3" type="ORF">SKAU_G00021660</name>
</gene>
<feature type="chain" id="PRO_5040193676" description="Reverse transcriptase domain-containing protein" evidence="1">
    <location>
        <begin position="25"/>
        <end position="217"/>
    </location>
</feature>
<evidence type="ECO:0000313" key="3">
    <source>
        <dbReference type="EMBL" id="KAJ8381388.1"/>
    </source>
</evidence>
<dbReference type="InterPro" id="IPR043502">
    <property type="entry name" value="DNA/RNA_pol_sf"/>
</dbReference>
<reference evidence="3" key="1">
    <citation type="journal article" date="2023" name="Science">
        <title>Genome structures resolve the early diversification of teleost fishes.</title>
        <authorList>
            <person name="Parey E."/>
            <person name="Louis A."/>
            <person name="Montfort J."/>
            <person name="Bouchez O."/>
            <person name="Roques C."/>
            <person name="Iampietro C."/>
            <person name="Lluch J."/>
            <person name="Castinel A."/>
            <person name="Donnadieu C."/>
            <person name="Desvignes T."/>
            <person name="Floi Bucao C."/>
            <person name="Jouanno E."/>
            <person name="Wen M."/>
            <person name="Mejri S."/>
            <person name="Dirks R."/>
            <person name="Jansen H."/>
            <person name="Henkel C."/>
            <person name="Chen W.J."/>
            <person name="Zahm M."/>
            <person name="Cabau C."/>
            <person name="Klopp C."/>
            <person name="Thompson A.W."/>
            <person name="Robinson-Rechavi M."/>
            <person name="Braasch I."/>
            <person name="Lecointre G."/>
            <person name="Bobe J."/>
            <person name="Postlethwait J.H."/>
            <person name="Berthelot C."/>
            <person name="Roest Crollius H."/>
            <person name="Guiguen Y."/>
        </authorList>
    </citation>
    <scope>NUCLEOTIDE SEQUENCE</scope>
    <source>
        <strain evidence="3">WJC10195</strain>
    </source>
</reference>
<keyword evidence="4" id="KW-1185">Reference proteome</keyword>
<dbReference type="Proteomes" id="UP001152622">
    <property type="component" value="Chromosome 1"/>
</dbReference>
<proteinExistence type="predicted"/>
<evidence type="ECO:0000313" key="4">
    <source>
        <dbReference type="Proteomes" id="UP001152622"/>
    </source>
</evidence>